<dbReference type="InterPro" id="IPR050222">
    <property type="entry name" value="MATE_MdtK"/>
</dbReference>
<keyword evidence="10" id="KW-0406">Ion transport</keyword>
<comment type="similarity">
    <text evidence="3">Belongs to the multi antimicrobial extrusion (MATE) (TC 2.A.66.1) family.</text>
</comment>
<dbReference type="NCBIfam" id="TIGR00797">
    <property type="entry name" value="matE"/>
    <property type="match status" value="1"/>
</dbReference>
<dbReference type="GO" id="GO:0042910">
    <property type="term" value="F:xenobiotic transmembrane transporter activity"/>
    <property type="evidence" value="ECO:0007669"/>
    <property type="project" value="InterPro"/>
</dbReference>
<reference evidence="14 15" key="1">
    <citation type="journal article" date="2012" name="PLoS ONE">
        <title>The purine-utilizing bacterium Clostridium acidurici 9a: a genome-guided metabolic reconsideration.</title>
        <authorList>
            <person name="Hartwich K."/>
            <person name="Poehlein A."/>
            <person name="Daniel R."/>
        </authorList>
    </citation>
    <scope>NUCLEOTIDE SEQUENCE [LARGE SCALE GENOMIC DNA]</scope>
    <source>
        <strain evidence="15">ATCC 7906 / DSM 604 / BCRC 14475 / CIP 104303 / KCTC 5404 / NCIMB 10678 / 9a</strain>
    </source>
</reference>
<keyword evidence="6" id="KW-0050">Antiport</keyword>
<feature type="transmembrane region" description="Helical" evidence="13">
    <location>
        <begin position="245"/>
        <end position="263"/>
    </location>
</feature>
<keyword evidence="15" id="KW-1185">Reference proteome</keyword>
<keyword evidence="5" id="KW-0813">Transport</keyword>
<feature type="transmembrane region" description="Helical" evidence="13">
    <location>
        <begin position="133"/>
        <end position="152"/>
    </location>
</feature>
<evidence type="ECO:0000256" key="4">
    <source>
        <dbReference type="ARBA" id="ARBA00020268"/>
    </source>
</evidence>
<keyword evidence="11 13" id="KW-0472">Membrane</keyword>
<dbReference type="InterPro" id="IPR002528">
    <property type="entry name" value="MATE_fam"/>
</dbReference>
<dbReference type="eggNOG" id="COG0534">
    <property type="taxonomic scope" value="Bacteria"/>
</dbReference>
<dbReference type="PATRIC" id="fig|1128398.3.peg.1048"/>
<name>K0AZC9_GOTA9</name>
<protein>
    <recommendedName>
        <fullName evidence="4">Probable multidrug resistance protein NorM</fullName>
    </recommendedName>
    <alternativeName>
        <fullName evidence="12">Multidrug-efflux transporter</fullName>
    </alternativeName>
</protein>
<evidence type="ECO:0000256" key="11">
    <source>
        <dbReference type="ARBA" id="ARBA00023136"/>
    </source>
</evidence>
<organism evidence="14 15">
    <name type="scientific">Gottschalkia acidurici (strain ATCC 7906 / DSM 604 / BCRC 14475 / CIP 104303 / KCTC 5404 / NCIMB 10678 / 9a)</name>
    <name type="common">Clostridium acidurici</name>
    <dbReference type="NCBI Taxonomy" id="1128398"/>
    <lineage>
        <taxon>Bacteria</taxon>
        <taxon>Bacillati</taxon>
        <taxon>Bacillota</taxon>
        <taxon>Tissierellia</taxon>
        <taxon>Tissierellales</taxon>
        <taxon>Gottschalkiaceae</taxon>
        <taxon>Gottschalkia</taxon>
    </lineage>
</organism>
<dbReference type="CDD" id="cd13140">
    <property type="entry name" value="MATE_like_1"/>
    <property type="match status" value="1"/>
</dbReference>
<dbReference type="GO" id="GO:0005886">
    <property type="term" value="C:plasma membrane"/>
    <property type="evidence" value="ECO:0007669"/>
    <property type="project" value="UniProtKB-SubCell"/>
</dbReference>
<evidence type="ECO:0000313" key="14">
    <source>
        <dbReference type="EMBL" id="AFS78060.1"/>
    </source>
</evidence>
<evidence type="ECO:0000256" key="3">
    <source>
        <dbReference type="ARBA" id="ARBA00010199"/>
    </source>
</evidence>
<keyword evidence="7" id="KW-1003">Cell membrane</keyword>
<evidence type="ECO:0000256" key="12">
    <source>
        <dbReference type="ARBA" id="ARBA00031636"/>
    </source>
</evidence>
<dbReference type="KEGG" id="cad:Curi_c10460"/>
<dbReference type="HOGENOM" id="CLU_012893_5_0_9"/>
<feature type="transmembrane region" description="Helical" evidence="13">
    <location>
        <begin position="352"/>
        <end position="369"/>
    </location>
</feature>
<feature type="transmembrane region" description="Helical" evidence="13">
    <location>
        <begin position="12"/>
        <end position="35"/>
    </location>
</feature>
<feature type="transmembrane region" description="Helical" evidence="13">
    <location>
        <begin position="275"/>
        <end position="294"/>
    </location>
</feature>
<sequence>MQKVDLTKGKVSRVIFALTIPLVTSSLLQFMYNFIDMIWVGGLGSNAVASVGSSSLYVNIGYAISTMVVVGAGVKVSHAVGSKDDEGTNRYINTAFILNLFVGIIFSTIILIFGKTFINFLGIENLNVEKDSLSYLLISGSAMIIVFFNTLYIRIFSSFGNNKVSLIISSIGLIINIILDPIFIYTLNLGVNGAAIATVIANTIVLIMSIRVSKKLYELNFRKYFDFNMLKEIISLGLPSSIQRVIFTIINILIAKIIAIYGADALAAQKIGLQIESITFIIIGGFNGATASFIGQNYGAKRLDRISKGYNISILMGVIYTSIITVILLTIPELLASIFVKEQETIRITSDYLRIIGISQIFAAVEMITNGTFIGLGATRYAALISISLTIIRLPLALILSKLVGVNGIWWSIAISSILKGIISYSVYKFVLWRKLKNKFT</sequence>
<evidence type="ECO:0000256" key="8">
    <source>
        <dbReference type="ARBA" id="ARBA00022692"/>
    </source>
</evidence>
<dbReference type="GO" id="GO:0015297">
    <property type="term" value="F:antiporter activity"/>
    <property type="evidence" value="ECO:0007669"/>
    <property type="project" value="UniProtKB-KW"/>
</dbReference>
<feature type="transmembrane region" description="Helical" evidence="13">
    <location>
        <begin position="193"/>
        <end position="213"/>
    </location>
</feature>
<dbReference type="GO" id="GO:0006811">
    <property type="term" value="P:monoatomic ion transport"/>
    <property type="evidence" value="ECO:0007669"/>
    <property type="project" value="UniProtKB-KW"/>
</dbReference>
<feature type="transmembrane region" description="Helical" evidence="13">
    <location>
        <begin position="314"/>
        <end position="340"/>
    </location>
</feature>
<evidence type="ECO:0000256" key="6">
    <source>
        <dbReference type="ARBA" id="ARBA00022449"/>
    </source>
</evidence>
<feature type="transmembrane region" description="Helical" evidence="13">
    <location>
        <begin position="164"/>
        <end position="187"/>
    </location>
</feature>
<gene>
    <name evidence="14" type="ordered locus">Curi_c10460</name>
</gene>
<dbReference type="RefSeq" id="WP_014967197.1">
    <property type="nucleotide sequence ID" value="NC_018664.1"/>
</dbReference>
<dbReference type="STRING" id="1128398.Curi_c10460"/>
<dbReference type="PANTHER" id="PTHR43298">
    <property type="entry name" value="MULTIDRUG RESISTANCE PROTEIN NORM-RELATED"/>
    <property type="match status" value="1"/>
</dbReference>
<comment type="subcellular location">
    <subcellularLocation>
        <location evidence="2">Cell membrane</location>
        <topology evidence="2">Multi-pass membrane protein</topology>
    </subcellularLocation>
</comment>
<dbReference type="InterPro" id="IPR048279">
    <property type="entry name" value="MdtK-like"/>
</dbReference>
<evidence type="ECO:0000256" key="2">
    <source>
        <dbReference type="ARBA" id="ARBA00004651"/>
    </source>
</evidence>
<evidence type="ECO:0000256" key="9">
    <source>
        <dbReference type="ARBA" id="ARBA00022989"/>
    </source>
</evidence>
<dbReference type="PANTHER" id="PTHR43298:SF2">
    <property type="entry name" value="FMN_FAD EXPORTER YEEO-RELATED"/>
    <property type="match status" value="1"/>
</dbReference>
<feature type="transmembrane region" description="Helical" evidence="13">
    <location>
        <begin position="95"/>
        <end position="113"/>
    </location>
</feature>
<evidence type="ECO:0000256" key="7">
    <source>
        <dbReference type="ARBA" id="ARBA00022475"/>
    </source>
</evidence>
<feature type="transmembrane region" description="Helical" evidence="13">
    <location>
        <begin position="55"/>
        <end position="74"/>
    </location>
</feature>
<dbReference type="Proteomes" id="UP000006094">
    <property type="component" value="Chromosome"/>
</dbReference>
<dbReference type="Pfam" id="PF01554">
    <property type="entry name" value="MatE"/>
    <property type="match status" value="2"/>
</dbReference>
<dbReference type="OrthoDB" id="9776324at2"/>
<feature type="transmembrane region" description="Helical" evidence="13">
    <location>
        <begin position="409"/>
        <end position="431"/>
    </location>
</feature>
<accession>K0AZC9</accession>
<proteinExistence type="inferred from homology"/>
<dbReference type="EMBL" id="CP003326">
    <property type="protein sequence ID" value="AFS78060.1"/>
    <property type="molecule type" value="Genomic_DNA"/>
</dbReference>
<evidence type="ECO:0000256" key="1">
    <source>
        <dbReference type="ARBA" id="ARBA00003408"/>
    </source>
</evidence>
<evidence type="ECO:0000256" key="5">
    <source>
        <dbReference type="ARBA" id="ARBA00022448"/>
    </source>
</evidence>
<dbReference type="AlphaFoldDB" id="K0AZC9"/>
<comment type="function">
    <text evidence="1">Multidrug efflux pump.</text>
</comment>
<keyword evidence="8 13" id="KW-0812">Transmembrane</keyword>
<dbReference type="PIRSF" id="PIRSF006603">
    <property type="entry name" value="DinF"/>
    <property type="match status" value="1"/>
</dbReference>
<feature type="transmembrane region" description="Helical" evidence="13">
    <location>
        <begin position="381"/>
        <end position="403"/>
    </location>
</feature>
<evidence type="ECO:0000256" key="13">
    <source>
        <dbReference type="SAM" id="Phobius"/>
    </source>
</evidence>
<evidence type="ECO:0000256" key="10">
    <source>
        <dbReference type="ARBA" id="ARBA00023065"/>
    </source>
</evidence>
<evidence type="ECO:0000313" key="15">
    <source>
        <dbReference type="Proteomes" id="UP000006094"/>
    </source>
</evidence>
<keyword evidence="9 13" id="KW-1133">Transmembrane helix</keyword>